<dbReference type="Proteomes" id="UP000293995">
    <property type="component" value="Chromosome"/>
</dbReference>
<accession>A0A4P6EA12</accession>
<gene>
    <name evidence="2" type="ORF">ET475_02465</name>
</gene>
<dbReference type="OrthoDB" id="4833149at2"/>
<keyword evidence="1" id="KW-1133">Transmembrane helix</keyword>
<feature type="transmembrane region" description="Helical" evidence="1">
    <location>
        <begin position="30"/>
        <end position="53"/>
    </location>
</feature>
<proteinExistence type="predicted"/>
<dbReference type="EMBL" id="CP035494">
    <property type="protein sequence ID" value="QAY58970.1"/>
    <property type="molecule type" value="Genomic_DNA"/>
</dbReference>
<sequence>MTTPGRRSYRLTLPHVAHASLRGFLGGATAIWGVITVLFLAALIGIVTSLIGFPARDPDGSTQSPGPAGMFDVLNLAMSFAAIGAQLLAIVVGSDTIAGQFARGTIRASLTVVPKRGMLFAAHALTACGAVLAVGAGTGLVSGGALLGCAKLLGRPVPSQIMTAWLTGTGGLALGAAVLVLLTLALGALTRQRLVAVLVPIAVLYVVPIMMAPLAGTGAGLWASRLLPGTAMTALFSTRLEDGTVTVGTTDLPYWGALLVLAAWCAAIVPIAIFSFVRRGVTPTSSRSPRPRSPMQTAFVAASTTPATSTYQPAPYRVTVARLLASEWRKGWSLPSIRWIVVIAVLILIGNGAIRAASGELTYRGSTPAQALANEFSYAITDGVAGVALLLGAIAAILIAGEFHTGTAATTYISAPRRWQVVLAKLINTVLLGMSIALPGMILAAVLYAVIYAGRGYPPTAHMLSAGALTIVKALVFLLLIAVMSAGIAGLARRTVSTILTVAVLLVIGPALLNATGGLAKSINSPLAPIGNLARFLPLEGAKFYYPSLEMPFIDFDDSGIMHVSAEFGIVVAALWALIAAVTWFITDTRRAITTH</sequence>
<feature type="transmembrane region" description="Helical" evidence="1">
    <location>
        <begin position="568"/>
        <end position="587"/>
    </location>
</feature>
<evidence type="ECO:0000313" key="3">
    <source>
        <dbReference type="Proteomes" id="UP000293995"/>
    </source>
</evidence>
<dbReference type="KEGG" id="mprt:ET475_02465"/>
<evidence type="ECO:0000313" key="2">
    <source>
        <dbReference type="EMBL" id="QAY58970.1"/>
    </source>
</evidence>
<keyword evidence="1" id="KW-0472">Membrane</keyword>
<feature type="transmembrane region" description="Helical" evidence="1">
    <location>
        <begin position="422"/>
        <end position="451"/>
    </location>
</feature>
<feature type="transmembrane region" description="Helical" evidence="1">
    <location>
        <begin position="161"/>
        <end position="187"/>
    </location>
</feature>
<keyword evidence="3" id="KW-1185">Reference proteome</keyword>
<reference evidence="2 3" key="1">
    <citation type="submission" date="2019-01" db="EMBL/GenBank/DDBJ databases">
        <title>Genome sequencing of strain DFW100M-13.</title>
        <authorList>
            <person name="Heo J."/>
            <person name="Kim S.-J."/>
            <person name="Kim J.-S."/>
            <person name="Hong S.-B."/>
            <person name="Kwon S.-W."/>
        </authorList>
    </citation>
    <scope>NUCLEOTIDE SEQUENCE [LARGE SCALE GENOMIC DNA]</scope>
    <source>
        <strain evidence="2 3">DFW100M-13</strain>
    </source>
</reference>
<dbReference type="PANTHER" id="PTHR37305">
    <property type="entry name" value="INTEGRAL MEMBRANE PROTEIN-RELATED"/>
    <property type="match status" value="1"/>
</dbReference>
<feature type="transmembrane region" description="Helical" evidence="1">
    <location>
        <begin position="73"/>
        <end position="98"/>
    </location>
</feature>
<evidence type="ECO:0000256" key="1">
    <source>
        <dbReference type="SAM" id="Phobius"/>
    </source>
</evidence>
<feature type="transmembrane region" description="Helical" evidence="1">
    <location>
        <begin position="119"/>
        <end position="141"/>
    </location>
</feature>
<keyword evidence="1" id="KW-0812">Transmembrane</keyword>
<feature type="transmembrane region" description="Helical" evidence="1">
    <location>
        <begin position="378"/>
        <end position="401"/>
    </location>
</feature>
<feature type="transmembrane region" description="Helical" evidence="1">
    <location>
        <begin position="339"/>
        <end position="358"/>
    </location>
</feature>
<dbReference type="AlphaFoldDB" id="A0A4P6EA12"/>
<organism evidence="2 3">
    <name type="scientific">Microbacterium protaetiae</name>
    <dbReference type="NCBI Taxonomy" id="2509458"/>
    <lineage>
        <taxon>Bacteria</taxon>
        <taxon>Bacillati</taxon>
        <taxon>Actinomycetota</taxon>
        <taxon>Actinomycetes</taxon>
        <taxon>Micrococcales</taxon>
        <taxon>Microbacteriaceae</taxon>
        <taxon>Microbacterium</taxon>
    </lineage>
</organism>
<protein>
    <submittedName>
        <fullName evidence="2">ABC transporter permease</fullName>
    </submittedName>
</protein>
<feature type="transmembrane region" description="Helical" evidence="1">
    <location>
        <begin position="254"/>
        <end position="277"/>
    </location>
</feature>
<name>A0A4P6EA12_9MICO</name>
<dbReference type="PANTHER" id="PTHR37305:SF1">
    <property type="entry name" value="MEMBRANE PROTEIN"/>
    <property type="match status" value="1"/>
</dbReference>
<feature type="transmembrane region" description="Helical" evidence="1">
    <location>
        <begin position="194"/>
        <end position="215"/>
    </location>
</feature>
<feature type="transmembrane region" description="Helical" evidence="1">
    <location>
        <begin position="499"/>
        <end position="520"/>
    </location>
</feature>
<feature type="transmembrane region" description="Helical" evidence="1">
    <location>
        <begin position="471"/>
        <end position="492"/>
    </location>
</feature>